<name>A0A7W9KHB3_9PSEU</name>
<evidence type="ECO:0008006" key="5">
    <source>
        <dbReference type="Google" id="ProtNLM"/>
    </source>
</evidence>
<reference evidence="3 4" key="1">
    <citation type="submission" date="2020-08" db="EMBL/GenBank/DDBJ databases">
        <title>Sequencing the genomes of 1000 actinobacteria strains.</title>
        <authorList>
            <person name="Klenk H.-P."/>
        </authorList>
    </citation>
    <scope>NUCLEOTIDE SEQUENCE [LARGE SCALE GENOMIC DNA]</scope>
    <source>
        <strain evidence="3 4">DSM 43851</strain>
    </source>
</reference>
<feature type="chain" id="PRO_5031300581" description="Neocarzinostatin family protein" evidence="2">
    <location>
        <begin position="27"/>
        <end position="139"/>
    </location>
</feature>
<comment type="caution">
    <text evidence="3">The sequence shown here is derived from an EMBL/GenBank/DDBJ whole genome shotgun (WGS) entry which is preliminary data.</text>
</comment>
<feature type="signal peptide" evidence="2">
    <location>
        <begin position="1"/>
        <end position="26"/>
    </location>
</feature>
<keyword evidence="2" id="KW-0732">Signal</keyword>
<evidence type="ECO:0000313" key="3">
    <source>
        <dbReference type="EMBL" id="MBB5892233.1"/>
    </source>
</evidence>
<sequence>MSLAGIGVLVVAVAAASSVLAPVAQAAPQVSSGLSFTAVSPTRLHDTRVPGDRIAARGNVSFTVPPVSDDAVAVLVNVAGTNPDGPTFRSVQQSGGVFTATPTVNLRAGETPSHPTAPCGDGAGANTRTRTTPRCGCRA</sequence>
<dbReference type="RefSeq" id="WP_184862843.1">
    <property type="nucleotide sequence ID" value="NZ_BAAAWY010000003.1"/>
</dbReference>
<proteinExistence type="predicted"/>
<evidence type="ECO:0000256" key="2">
    <source>
        <dbReference type="SAM" id="SignalP"/>
    </source>
</evidence>
<protein>
    <recommendedName>
        <fullName evidence="5">Neocarzinostatin family protein</fullName>
    </recommendedName>
</protein>
<dbReference type="EMBL" id="JACHIR010000001">
    <property type="protein sequence ID" value="MBB5892233.1"/>
    <property type="molecule type" value="Genomic_DNA"/>
</dbReference>
<accession>A0A7W9KHB3</accession>
<keyword evidence="4" id="KW-1185">Reference proteome</keyword>
<feature type="region of interest" description="Disordered" evidence="1">
    <location>
        <begin position="107"/>
        <end position="139"/>
    </location>
</feature>
<dbReference type="AlphaFoldDB" id="A0A7W9KHB3"/>
<evidence type="ECO:0000313" key="4">
    <source>
        <dbReference type="Proteomes" id="UP000585638"/>
    </source>
</evidence>
<evidence type="ECO:0000256" key="1">
    <source>
        <dbReference type="SAM" id="MobiDB-lite"/>
    </source>
</evidence>
<dbReference type="Proteomes" id="UP000585638">
    <property type="component" value="Unassembled WGS sequence"/>
</dbReference>
<feature type="compositionally biased region" description="Low complexity" evidence="1">
    <location>
        <begin position="127"/>
        <end position="139"/>
    </location>
</feature>
<organism evidence="3 4">
    <name type="scientific">Kutzneria kofuensis</name>
    <dbReference type="NCBI Taxonomy" id="103725"/>
    <lineage>
        <taxon>Bacteria</taxon>
        <taxon>Bacillati</taxon>
        <taxon>Actinomycetota</taxon>
        <taxon>Actinomycetes</taxon>
        <taxon>Pseudonocardiales</taxon>
        <taxon>Pseudonocardiaceae</taxon>
        <taxon>Kutzneria</taxon>
    </lineage>
</organism>
<gene>
    <name evidence="3" type="ORF">BJ998_003429</name>
</gene>